<dbReference type="InterPro" id="IPR004274">
    <property type="entry name" value="FCP1_dom"/>
</dbReference>
<accession>A0A2P7YWP5</accession>
<comment type="catalytic activity">
    <reaction evidence="5 6">
        <text>O-phospho-L-threonyl-[protein] + H2O = L-threonyl-[protein] + phosphate</text>
        <dbReference type="Rhea" id="RHEA:47004"/>
        <dbReference type="Rhea" id="RHEA-COMP:11060"/>
        <dbReference type="Rhea" id="RHEA-COMP:11605"/>
        <dbReference type="ChEBI" id="CHEBI:15377"/>
        <dbReference type="ChEBI" id="CHEBI:30013"/>
        <dbReference type="ChEBI" id="CHEBI:43474"/>
        <dbReference type="ChEBI" id="CHEBI:61977"/>
        <dbReference type="EC" id="3.1.3.16"/>
    </reaction>
</comment>
<dbReference type="PANTHER" id="PTHR23081:SF36">
    <property type="entry name" value="RNA POLYMERASE II SUBUNIT A C-TERMINAL DOMAIN PHOSPHATASE"/>
    <property type="match status" value="1"/>
</dbReference>
<keyword evidence="11" id="KW-1185">Reference proteome</keyword>
<evidence type="ECO:0000256" key="7">
    <source>
        <dbReference type="SAM" id="MobiDB-lite"/>
    </source>
</evidence>
<dbReference type="Gene3D" id="3.40.50.1000">
    <property type="entry name" value="HAD superfamily/HAD-like"/>
    <property type="match status" value="1"/>
</dbReference>
<dbReference type="RefSeq" id="XP_024715095.1">
    <property type="nucleotide sequence ID" value="XM_024855496.1"/>
</dbReference>
<feature type="domain" description="BRCT" evidence="8">
    <location>
        <begin position="560"/>
        <end position="662"/>
    </location>
</feature>
<dbReference type="CDD" id="cd17729">
    <property type="entry name" value="BRCT_CTDP1"/>
    <property type="match status" value="1"/>
</dbReference>
<feature type="compositionally biased region" description="Acidic residues" evidence="7">
    <location>
        <begin position="777"/>
        <end position="786"/>
    </location>
</feature>
<feature type="region of interest" description="Disordered" evidence="7">
    <location>
        <begin position="683"/>
        <end position="713"/>
    </location>
</feature>
<organism evidence="10 11">
    <name type="scientific">Candidozyma pseudohaemuli</name>
    <dbReference type="NCBI Taxonomy" id="418784"/>
    <lineage>
        <taxon>Eukaryota</taxon>
        <taxon>Fungi</taxon>
        <taxon>Dikarya</taxon>
        <taxon>Ascomycota</taxon>
        <taxon>Saccharomycotina</taxon>
        <taxon>Pichiomycetes</taxon>
        <taxon>Metschnikowiaceae</taxon>
        <taxon>Candidozyma</taxon>
    </lineage>
</organism>
<dbReference type="STRING" id="418784.A0A2P7YWP5"/>
<dbReference type="NCBIfam" id="TIGR02250">
    <property type="entry name" value="FCP1_euk"/>
    <property type="match status" value="1"/>
</dbReference>
<gene>
    <name evidence="10" type="ORF">C7M61_000031</name>
</gene>
<comment type="caution">
    <text evidence="10">The sequence shown here is derived from an EMBL/GenBank/DDBJ whole genome shotgun (WGS) entry which is preliminary data.</text>
</comment>
<evidence type="ECO:0000256" key="6">
    <source>
        <dbReference type="RuleBase" id="RU366066"/>
    </source>
</evidence>
<reference evidence="10 11" key="1">
    <citation type="submission" date="2018-03" db="EMBL/GenBank/DDBJ databases">
        <title>Candida pseudohaemulonii genome assembly and annotation.</title>
        <authorList>
            <person name="Munoz J.F."/>
            <person name="Gade L.G."/>
            <person name="Chow N.A."/>
            <person name="Litvintseva A.P."/>
            <person name="Loparev V.N."/>
            <person name="Cuomo C.A."/>
        </authorList>
    </citation>
    <scope>NUCLEOTIDE SEQUENCE [LARGE SCALE GENOMIC DNA]</scope>
    <source>
        <strain evidence="10 11">B12108</strain>
    </source>
</reference>
<dbReference type="GO" id="GO:0005634">
    <property type="term" value="C:nucleus"/>
    <property type="evidence" value="ECO:0007669"/>
    <property type="project" value="UniProtKB-SubCell"/>
</dbReference>
<proteinExistence type="predicted"/>
<evidence type="ECO:0000313" key="10">
    <source>
        <dbReference type="EMBL" id="PSK40396.1"/>
    </source>
</evidence>
<evidence type="ECO:0000256" key="3">
    <source>
        <dbReference type="ARBA" id="ARBA00023242"/>
    </source>
</evidence>
<feature type="region of interest" description="Disordered" evidence="7">
    <location>
        <begin position="728"/>
        <end position="822"/>
    </location>
</feature>
<evidence type="ECO:0000256" key="4">
    <source>
        <dbReference type="ARBA" id="ARBA00047761"/>
    </source>
</evidence>
<dbReference type="PROSITE" id="PS50172">
    <property type="entry name" value="BRCT"/>
    <property type="match status" value="1"/>
</dbReference>
<dbReference type="OrthoDB" id="10249888at2759"/>
<feature type="region of interest" description="Disordered" evidence="7">
    <location>
        <begin position="360"/>
        <end position="455"/>
    </location>
</feature>
<sequence length="822" mass="91993">MTSVSLPASAPFPVTVTAIACRPGETVSRYAVLLKYRYWDYQEDPNSKEENPPKIRVERIGLFESPIEGEITLMDVNVGEEITHSGIEVCSIREPCTHDVQYGGLCALCGKAVEDEKGYTGYNYEDRATIAMSHDNTGLRISYDEATKIEHNATERLAKEKKLILVVDLDQTVIHATVDPTVGEWQKDPQNPNYPFVKDVQSFCLEEEPIVPPGWMGPRPGPTKCWYYVKLRPGLKEFLANVAERYELHIYTMATRNYALAIANIIDPKGIYFGDRILSRDESGSLTHKNLKRLFPVDQLMVVIIDDRGDVWQWDPNLIKVVPYDFFVGIGDINSSFLPKKNGQLVGPTKNRKSLARLEEAMGDDKKDEKPAEIDDRLQNSTQDSEMDDGSDSEPGSSQSKAEEEDQPTDLGKNGLESSATPNSRSSSPDETGDSDSHDSDSESSSPVDRLVELGGGENNKNLLLEQLISRTQNLEQQQHDRPLAKLQDKMDKIAHDHEDSSEPDKEEEEEHILYDDDAELITLEKALDYIHEQYFKAYDSFQKNEALGRPDLTTIIPRLKLDCLNGVVVLLSGILPLGMNMNNADIVIWCRQFGMKVVNEVLPEITHVVCRDPNASYMKTGLTLKVRIAKKTVPGVKVVNPDWLFACLSLWKPVAESDYLIELPEQDWYVSENDVTKYQTALGSQQERDQARSAAADSRPRQGSLSSIDDYDFNEADAEVDDFLAGISDDDEEGDDFEAEGDESLGGMEAANNGGNGAGMSFVKSLYSNKRKAPEDNESDNEDASDNYSNGDHKKRKTEEDGDNIDELEKELLDELDNLDD</sequence>
<dbReference type="Gene3D" id="1.10.287.10">
    <property type="entry name" value="S15/NS1, RNA-binding"/>
    <property type="match status" value="1"/>
</dbReference>
<dbReference type="InterPro" id="IPR039189">
    <property type="entry name" value="Fcp1"/>
</dbReference>
<evidence type="ECO:0000256" key="2">
    <source>
        <dbReference type="ARBA" id="ARBA00022801"/>
    </source>
</evidence>
<protein>
    <recommendedName>
        <fullName evidence="6">RNA polymerase II subunit A C-terminal domain phosphatase</fullName>
        <ecNumber evidence="6">3.1.3.16</ecNumber>
    </recommendedName>
</protein>
<name>A0A2P7YWP5_9ASCO</name>
<comment type="function">
    <text evidence="6">This promotes the activity of RNA polymerase II.</text>
</comment>
<feature type="compositionally biased region" description="Low complexity" evidence="7">
    <location>
        <begin position="418"/>
        <end position="427"/>
    </location>
</feature>
<evidence type="ECO:0000259" key="9">
    <source>
        <dbReference type="PROSITE" id="PS50969"/>
    </source>
</evidence>
<keyword evidence="2 6" id="KW-0378">Hydrolase</keyword>
<evidence type="ECO:0000256" key="5">
    <source>
        <dbReference type="ARBA" id="ARBA00048336"/>
    </source>
</evidence>
<feature type="compositionally biased region" description="Acidic residues" evidence="7">
    <location>
        <begin position="801"/>
        <end position="822"/>
    </location>
</feature>
<feature type="domain" description="FCP1 homology" evidence="9">
    <location>
        <begin position="158"/>
        <end position="345"/>
    </location>
</feature>
<dbReference type="GeneID" id="36563425"/>
<dbReference type="InterPro" id="IPR011947">
    <property type="entry name" value="FCP1_euk"/>
</dbReference>
<dbReference type="Pfam" id="PF00533">
    <property type="entry name" value="BRCT"/>
    <property type="match status" value="1"/>
</dbReference>
<dbReference type="SMART" id="SM00577">
    <property type="entry name" value="CPDc"/>
    <property type="match status" value="1"/>
</dbReference>
<dbReference type="InterPro" id="IPR036420">
    <property type="entry name" value="BRCT_dom_sf"/>
</dbReference>
<dbReference type="VEuPathDB" id="FungiDB:C7M61_000031"/>
<dbReference type="AlphaFoldDB" id="A0A2P7YWP5"/>
<dbReference type="InterPro" id="IPR023214">
    <property type="entry name" value="HAD_sf"/>
</dbReference>
<feature type="compositionally biased region" description="Basic and acidic residues" evidence="7">
    <location>
        <begin position="360"/>
        <end position="378"/>
    </location>
</feature>
<evidence type="ECO:0000313" key="11">
    <source>
        <dbReference type="Proteomes" id="UP000241107"/>
    </source>
</evidence>
<dbReference type="InterPro" id="IPR036412">
    <property type="entry name" value="HAD-like_sf"/>
</dbReference>
<dbReference type="GO" id="GO:0008420">
    <property type="term" value="F:RNA polymerase II CTD heptapeptide repeat phosphatase activity"/>
    <property type="evidence" value="ECO:0007669"/>
    <property type="project" value="UniProtKB-UniRule"/>
</dbReference>
<dbReference type="EMBL" id="PYFQ01000001">
    <property type="protein sequence ID" value="PSK40396.1"/>
    <property type="molecule type" value="Genomic_DNA"/>
</dbReference>
<keyword evidence="3 6" id="KW-0539">Nucleus</keyword>
<dbReference type="CDD" id="cd07521">
    <property type="entry name" value="HAD_FCP1-like"/>
    <property type="match status" value="1"/>
</dbReference>
<dbReference type="GO" id="GO:0005829">
    <property type="term" value="C:cytosol"/>
    <property type="evidence" value="ECO:0007669"/>
    <property type="project" value="EnsemblFungi"/>
</dbReference>
<dbReference type="PANTHER" id="PTHR23081">
    <property type="entry name" value="RNA POLYMERASE II CTD PHOSPHATASE"/>
    <property type="match status" value="1"/>
</dbReference>
<evidence type="ECO:0000256" key="1">
    <source>
        <dbReference type="ARBA" id="ARBA00004123"/>
    </source>
</evidence>
<dbReference type="FunFam" id="3.40.50.1000:FF:000142">
    <property type="entry name" value="Similar to FCP1-like phosphatase"/>
    <property type="match status" value="1"/>
</dbReference>
<comment type="subcellular location">
    <subcellularLocation>
        <location evidence="1 6">Nucleus</location>
    </subcellularLocation>
</comment>
<dbReference type="Proteomes" id="UP000241107">
    <property type="component" value="Unassembled WGS sequence"/>
</dbReference>
<dbReference type="Pfam" id="PF03031">
    <property type="entry name" value="NIF"/>
    <property type="match status" value="1"/>
</dbReference>
<dbReference type="Gene3D" id="3.40.50.10190">
    <property type="entry name" value="BRCT domain"/>
    <property type="match status" value="1"/>
</dbReference>
<dbReference type="PROSITE" id="PS50969">
    <property type="entry name" value="FCP1"/>
    <property type="match status" value="1"/>
</dbReference>
<evidence type="ECO:0000259" key="8">
    <source>
        <dbReference type="PROSITE" id="PS50172"/>
    </source>
</evidence>
<dbReference type="SUPFAM" id="SSF52113">
    <property type="entry name" value="BRCT domain"/>
    <property type="match status" value="1"/>
</dbReference>
<feature type="compositionally biased region" description="Acidic residues" evidence="7">
    <location>
        <begin position="728"/>
        <end position="744"/>
    </location>
</feature>
<dbReference type="InterPro" id="IPR001357">
    <property type="entry name" value="BRCT_dom"/>
</dbReference>
<comment type="catalytic activity">
    <reaction evidence="4 6">
        <text>O-phospho-L-seryl-[protein] + H2O = L-seryl-[protein] + phosphate</text>
        <dbReference type="Rhea" id="RHEA:20629"/>
        <dbReference type="Rhea" id="RHEA-COMP:9863"/>
        <dbReference type="Rhea" id="RHEA-COMP:11604"/>
        <dbReference type="ChEBI" id="CHEBI:15377"/>
        <dbReference type="ChEBI" id="CHEBI:29999"/>
        <dbReference type="ChEBI" id="CHEBI:43474"/>
        <dbReference type="ChEBI" id="CHEBI:83421"/>
        <dbReference type="EC" id="3.1.3.16"/>
    </reaction>
</comment>
<dbReference type="EC" id="3.1.3.16" evidence="6"/>
<dbReference type="SUPFAM" id="SSF56784">
    <property type="entry name" value="HAD-like"/>
    <property type="match status" value="1"/>
</dbReference>